<gene>
    <name evidence="2" type="ORF">M0813_05925</name>
</gene>
<feature type="transmembrane region" description="Helical" evidence="1">
    <location>
        <begin position="7"/>
        <end position="28"/>
    </location>
</feature>
<comment type="caution">
    <text evidence="2">The sequence shown here is derived from an EMBL/GenBank/DDBJ whole genome shotgun (WGS) entry which is preliminary data.</text>
</comment>
<name>A0ABQ8XHH8_9EUKA</name>
<evidence type="ECO:0000313" key="2">
    <source>
        <dbReference type="EMBL" id="KAJ6231497.1"/>
    </source>
</evidence>
<reference evidence="2" key="1">
    <citation type="submission" date="2022-08" db="EMBL/GenBank/DDBJ databases">
        <title>Novel sulfate-reducing endosymbionts in the free-living metamonad Anaeramoeba.</title>
        <authorList>
            <person name="Jerlstrom-Hultqvist J."/>
            <person name="Cepicka I."/>
            <person name="Gallot-Lavallee L."/>
            <person name="Salas-Leiva D."/>
            <person name="Curtis B.A."/>
            <person name="Zahonova K."/>
            <person name="Pipaliya S."/>
            <person name="Dacks J."/>
            <person name="Roger A.J."/>
        </authorList>
    </citation>
    <scope>NUCLEOTIDE SEQUENCE</scope>
    <source>
        <strain evidence="2">Schooner1</strain>
    </source>
</reference>
<keyword evidence="1" id="KW-1133">Transmembrane helix</keyword>
<keyword evidence="3" id="KW-1185">Reference proteome</keyword>
<feature type="transmembrane region" description="Helical" evidence="1">
    <location>
        <begin position="165"/>
        <end position="188"/>
    </location>
</feature>
<evidence type="ECO:0000256" key="1">
    <source>
        <dbReference type="SAM" id="Phobius"/>
    </source>
</evidence>
<accession>A0ABQ8XHH8</accession>
<protein>
    <submittedName>
        <fullName evidence="2">Uncharacterized protein</fullName>
    </submittedName>
</protein>
<evidence type="ECO:0000313" key="3">
    <source>
        <dbReference type="Proteomes" id="UP001150062"/>
    </source>
</evidence>
<organism evidence="2 3">
    <name type="scientific">Anaeramoeba flamelloides</name>
    <dbReference type="NCBI Taxonomy" id="1746091"/>
    <lineage>
        <taxon>Eukaryota</taxon>
        <taxon>Metamonada</taxon>
        <taxon>Anaeramoebidae</taxon>
        <taxon>Anaeramoeba</taxon>
    </lineage>
</organism>
<keyword evidence="1" id="KW-0812">Transmembrane</keyword>
<proteinExistence type="predicted"/>
<keyword evidence="1" id="KW-0472">Membrane</keyword>
<sequence>MKSGYRFCGTICFVLFFLLFTPALIWTITDKVYKNKFDTTKCLVEQKAKNTTTFQSHQKGCLGKATQNTISNVTLSYEYNNNQYDHVTQCNLGRICRTSRGDSCANRMCQNALRTSSHCRLQIDLYLNDFFYKYLIGDQYSCYVLKDNPYVVTFSLPIVNWKYTLFLWIPAAVFCLAGCLTLIVGYLISK</sequence>
<dbReference type="Proteomes" id="UP001150062">
    <property type="component" value="Unassembled WGS sequence"/>
</dbReference>
<dbReference type="EMBL" id="JAOAOG010000300">
    <property type="protein sequence ID" value="KAJ6231497.1"/>
    <property type="molecule type" value="Genomic_DNA"/>
</dbReference>